<dbReference type="EMBL" id="JACXLD010000005">
    <property type="protein sequence ID" value="MBD2859404.1"/>
    <property type="molecule type" value="Genomic_DNA"/>
</dbReference>
<name>A0A927C283_9GAMM</name>
<evidence type="ECO:0008006" key="3">
    <source>
        <dbReference type="Google" id="ProtNLM"/>
    </source>
</evidence>
<dbReference type="AlphaFoldDB" id="A0A927C283"/>
<keyword evidence="2" id="KW-1185">Reference proteome</keyword>
<proteinExistence type="predicted"/>
<sequence length="122" mass="13538">MSRSLRLLLIIATVALLGGLWLGLKPQTTQISSDNCCELRWENGQKSGPDTIRVTQGDNVEIRIFSDSDNAVHLHGYELHREIPAGETAIMALQAEHSGRFMLELHNGDIVLAYLEVFPANQ</sequence>
<accession>A0A927C283</accession>
<evidence type="ECO:0000313" key="1">
    <source>
        <dbReference type="EMBL" id="MBD2859404.1"/>
    </source>
</evidence>
<reference evidence="1" key="1">
    <citation type="submission" date="2020-09" db="EMBL/GenBank/DDBJ databases">
        <authorList>
            <person name="Yoon J.-W."/>
        </authorList>
    </citation>
    <scope>NUCLEOTIDE SEQUENCE</scope>
    <source>
        <strain evidence="1">KMU-158</strain>
    </source>
</reference>
<dbReference type="Proteomes" id="UP000610558">
    <property type="component" value="Unassembled WGS sequence"/>
</dbReference>
<comment type="caution">
    <text evidence="1">The sequence shown here is derived from an EMBL/GenBank/DDBJ whole genome shotgun (WGS) entry which is preliminary data.</text>
</comment>
<dbReference type="InterPro" id="IPR008972">
    <property type="entry name" value="Cupredoxin"/>
</dbReference>
<dbReference type="SUPFAM" id="SSF49503">
    <property type="entry name" value="Cupredoxins"/>
    <property type="match status" value="1"/>
</dbReference>
<organism evidence="1 2">
    <name type="scientific">Spongiibacter pelagi</name>
    <dbReference type="NCBI Taxonomy" id="2760804"/>
    <lineage>
        <taxon>Bacteria</taxon>
        <taxon>Pseudomonadati</taxon>
        <taxon>Pseudomonadota</taxon>
        <taxon>Gammaproteobacteria</taxon>
        <taxon>Cellvibrionales</taxon>
        <taxon>Spongiibacteraceae</taxon>
        <taxon>Spongiibacter</taxon>
    </lineage>
</organism>
<dbReference type="RefSeq" id="WP_190765217.1">
    <property type="nucleotide sequence ID" value="NZ_JACXLD010000005.1"/>
</dbReference>
<dbReference type="Gene3D" id="2.60.40.420">
    <property type="entry name" value="Cupredoxins - blue copper proteins"/>
    <property type="match status" value="1"/>
</dbReference>
<gene>
    <name evidence="1" type="ORF">IB286_10345</name>
</gene>
<protein>
    <recommendedName>
        <fullName evidence="3">Cupredoxin-like domain-containing protein</fullName>
    </recommendedName>
</protein>
<evidence type="ECO:0000313" key="2">
    <source>
        <dbReference type="Proteomes" id="UP000610558"/>
    </source>
</evidence>